<dbReference type="SUPFAM" id="SSF53098">
    <property type="entry name" value="Ribonuclease H-like"/>
    <property type="match status" value="1"/>
</dbReference>
<dbReference type="PANTHER" id="PTHR47723">
    <property type="entry name" value="OS05G0353850 PROTEIN"/>
    <property type="match status" value="1"/>
</dbReference>
<evidence type="ECO:0000259" key="2">
    <source>
        <dbReference type="Pfam" id="PF13456"/>
    </source>
</evidence>
<accession>A0AAP0G445</accession>
<dbReference type="CDD" id="cd06222">
    <property type="entry name" value="RNase_H_like"/>
    <property type="match status" value="1"/>
</dbReference>
<comment type="caution">
    <text evidence="3">The sequence shown here is derived from an EMBL/GenBank/DDBJ whole genome shotgun (WGS) entry which is preliminary data.</text>
</comment>
<dbReference type="InterPro" id="IPR044730">
    <property type="entry name" value="RNase_H-like_dom_plant"/>
</dbReference>
<dbReference type="Pfam" id="PF13456">
    <property type="entry name" value="RVT_3"/>
    <property type="match status" value="1"/>
</dbReference>
<organism evidence="3 4">
    <name type="scientific">Platanthera zijinensis</name>
    <dbReference type="NCBI Taxonomy" id="2320716"/>
    <lineage>
        <taxon>Eukaryota</taxon>
        <taxon>Viridiplantae</taxon>
        <taxon>Streptophyta</taxon>
        <taxon>Embryophyta</taxon>
        <taxon>Tracheophyta</taxon>
        <taxon>Spermatophyta</taxon>
        <taxon>Magnoliopsida</taxon>
        <taxon>Liliopsida</taxon>
        <taxon>Asparagales</taxon>
        <taxon>Orchidaceae</taxon>
        <taxon>Orchidoideae</taxon>
        <taxon>Orchideae</taxon>
        <taxon>Orchidinae</taxon>
        <taxon>Platanthera</taxon>
    </lineage>
</organism>
<name>A0AAP0G445_9ASPA</name>
<evidence type="ECO:0000313" key="4">
    <source>
        <dbReference type="Proteomes" id="UP001418222"/>
    </source>
</evidence>
<gene>
    <name evidence="3" type="ORF">KSP39_PZI013016</name>
</gene>
<dbReference type="InterPro" id="IPR053151">
    <property type="entry name" value="RNase_H-like"/>
</dbReference>
<evidence type="ECO:0000256" key="1">
    <source>
        <dbReference type="SAM" id="MobiDB-lite"/>
    </source>
</evidence>
<dbReference type="InterPro" id="IPR036397">
    <property type="entry name" value="RNaseH_sf"/>
</dbReference>
<dbReference type="Gene3D" id="3.30.420.10">
    <property type="entry name" value="Ribonuclease H-like superfamily/Ribonuclease H"/>
    <property type="match status" value="1"/>
</dbReference>
<dbReference type="Proteomes" id="UP001418222">
    <property type="component" value="Unassembled WGS sequence"/>
</dbReference>
<feature type="domain" description="RNase H type-1" evidence="2">
    <location>
        <begin position="51"/>
        <end position="173"/>
    </location>
</feature>
<keyword evidence="4" id="KW-1185">Reference proteome</keyword>
<dbReference type="GO" id="GO:0003676">
    <property type="term" value="F:nucleic acid binding"/>
    <property type="evidence" value="ECO:0007669"/>
    <property type="project" value="InterPro"/>
</dbReference>
<protein>
    <recommendedName>
        <fullName evidence="2">RNase H type-1 domain-containing protein</fullName>
    </recommendedName>
</protein>
<dbReference type="AlphaFoldDB" id="A0AAP0G445"/>
<evidence type="ECO:0000313" key="3">
    <source>
        <dbReference type="EMBL" id="KAK8936256.1"/>
    </source>
</evidence>
<dbReference type="PANTHER" id="PTHR47723:SF19">
    <property type="entry name" value="POLYNUCLEOTIDYL TRANSFERASE, RIBONUCLEASE H-LIKE SUPERFAMILY PROTEIN"/>
    <property type="match status" value="1"/>
</dbReference>
<reference evidence="3 4" key="1">
    <citation type="journal article" date="2022" name="Nat. Plants">
        <title>Genomes of leafy and leafless Platanthera orchids illuminate the evolution of mycoheterotrophy.</title>
        <authorList>
            <person name="Li M.H."/>
            <person name="Liu K.W."/>
            <person name="Li Z."/>
            <person name="Lu H.C."/>
            <person name="Ye Q.L."/>
            <person name="Zhang D."/>
            <person name="Wang J.Y."/>
            <person name="Li Y.F."/>
            <person name="Zhong Z.M."/>
            <person name="Liu X."/>
            <person name="Yu X."/>
            <person name="Liu D.K."/>
            <person name="Tu X.D."/>
            <person name="Liu B."/>
            <person name="Hao Y."/>
            <person name="Liao X.Y."/>
            <person name="Jiang Y.T."/>
            <person name="Sun W.H."/>
            <person name="Chen J."/>
            <person name="Chen Y.Q."/>
            <person name="Ai Y."/>
            <person name="Zhai J.W."/>
            <person name="Wu S.S."/>
            <person name="Zhou Z."/>
            <person name="Hsiao Y.Y."/>
            <person name="Wu W.L."/>
            <person name="Chen Y.Y."/>
            <person name="Lin Y.F."/>
            <person name="Hsu J.L."/>
            <person name="Li C.Y."/>
            <person name="Wang Z.W."/>
            <person name="Zhao X."/>
            <person name="Zhong W.Y."/>
            <person name="Ma X.K."/>
            <person name="Ma L."/>
            <person name="Huang J."/>
            <person name="Chen G.Z."/>
            <person name="Huang M.Z."/>
            <person name="Huang L."/>
            <person name="Peng D.H."/>
            <person name="Luo Y.B."/>
            <person name="Zou S.Q."/>
            <person name="Chen S.P."/>
            <person name="Lan S."/>
            <person name="Tsai W.C."/>
            <person name="Van de Peer Y."/>
            <person name="Liu Z.J."/>
        </authorList>
    </citation>
    <scope>NUCLEOTIDE SEQUENCE [LARGE SCALE GENOMIC DNA]</scope>
    <source>
        <strain evidence="3">Lor287</strain>
    </source>
</reference>
<feature type="compositionally biased region" description="Pro residues" evidence="1">
    <location>
        <begin position="29"/>
        <end position="38"/>
    </location>
</feature>
<dbReference type="EMBL" id="JBBWWQ010000011">
    <property type="protein sequence ID" value="KAK8936256.1"/>
    <property type="molecule type" value="Genomic_DNA"/>
</dbReference>
<feature type="region of interest" description="Disordered" evidence="1">
    <location>
        <begin position="12"/>
        <end position="38"/>
    </location>
</feature>
<dbReference type="InterPro" id="IPR002156">
    <property type="entry name" value="RNaseH_domain"/>
</dbReference>
<dbReference type="GO" id="GO:0004523">
    <property type="term" value="F:RNA-DNA hybrid ribonuclease activity"/>
    <property type="evidence" value="ECO:0007669"/>
    <property type="project" value="InterPro"/>
</dbReference>
<sequence>MPLPPLLRRGCWSPLLDRRPSPPRRTGAPPGPPGRLLPCGAPPPPGWLKINFDGALLPSRQAGVGIVARDSSGTVLFAAGRPLLQWDPGRTEMAALAAIRGHLTVDCFDASGVIIEGDCLNLIKYCQRCFDSRLWDAHFPDTDVLGFLFELPRVLLRHVPRAANRAADVCAHLAISCTFRWSCSVDFPPVLSEVVQRDRANILVF</sequence>
<dbReference type="InterPro" id="IPR012337">
    <property type="entry name" value="RNaseH-like_sf"/>
</dbReference>
<proteinExistence type="predicted"/>